<dbReference type="InterPro" id="IPR036420">
    <property type="entry name" value="BRCT_dom_sf"/>
</dbReference>
<protein>
    <submittedName>
        <fullName evidence="5">DH domain-containing protein</fullName>
    </submittedName>
    <submittedName>
        <fullName evidence="4">Protein ECT2</fullName>
    </submittedName>
</protein>
<dbReference type="Proteomes" id="UP000035681">
    <property type="component" value="Unplaced"/>
</dbReference>
<feature type="domain" description="BRCT" evidence="2">
    <location>
        <begin position="233"/>
        <end position="326"/>
    </location>
</feature>
<dbReference type="GO" id="GO:0035556">
    <property type="term" value="P:intracellular signal transduction"/>
    <property type="evidence" value="ECO:0007669"/>
    <property type="project" value="InterPro"/>
</dbReference>
<dbReference type="GO" id="GO:0005634">
    <property type="term" value="C:nucleus"/>
    <property type="evidence" value="ECO:0007669"/>
    <property type="project" value="InterPro"/>
</dbReference>
<dbReference type="PROSITE" id="PS00741">
    <property type="entry name" value="DH_1"/>
    <property type="match status" value="1"/>
</dbReference>
<dbReference type="PROSITE" id="PS50172">
    <property type="entry name" value="BRCT"/>
    <property type="match status" value="1"/>
</dbReference>
<organism evidence="4">
    <name type="scientific">Strongyloides stercoralis</name>
    <name type="common">Threadworm</name>
    <dbReference type="NCBI Taxonomy" id="6248"/>
    <lineage>
        <taxon>Eukaryota</taxon>
        <taxon>Metazoa</taxon>
        <taxon>Ecdysozoa</taxon>
        <taxon>Nematoda</taxon>
        <taxon>Chromadorea</taxon>
        <taxon>Rhabditida</taxon>
        <taxon>Tylenchina</taxon>
        <taxon>Panagrolaimomorpha</taxon>
        <taxon>Strongyloidoidea</taxon>
        <taxon>Strongyloididae</taxon>
        <taxon>Strongyloides</taxon>
    </lineage>
</organism>
<dbReference type="STRING" id="6248.A0A0K0EE78"/>
<dbReference type="Pfam" id="PF00533">
    <property type="entry name" value="BRCT"/>
    <property type="match status" value="1"/>
</dbReference>
<dbReference type="WBParaSite" id="SSTP_0000779000.1">
    <property type="protein sequence ID" value="SSTP_0000779000.1"/>
    <property type="gene ID" value="SSTP_0000779000"/>
</dbReference>
<dbReference type="Pfam" id="PF00621">
    <property type="entry name" value="RhoGEF"/>
    <property type="match status" value="1"/>
</dbReference>
<keyword evidence="3" id="KW-1185">Reference proteome</keyword>
<dbReference type="WBParaSite" id="TCONS_00009639.p1">
    <property type="protein sequence ID" value="TCONS_00009639.p1"/>
    <property type="gene ID" value="XLOC_007417"/>
</dbReference>
<evidence type="ECO:0000313" key="3">
    <source>
        <dbReference type="Proteomes" id="UP000035681"/>
    </source>
</evidence>
<dbReference type="InterPro" id="IPR026817">
    <property type="entry name" value="Ect2"/>
</dbReference>
<proteinExistence type="predicted"/>
<dbReference type="PANTHER" id="PTHR16777">
    <property type="entry name" value="PROTEIN ECT2"/>
    <property type="match status" value="1"/>
</dbReference>
<dbReference type="SUPFAM" id="SSF48065">
    <property type="entry name" value="DBL homology domain (DH-domain)"/>
    <property type="match status" value="1"/>
</dbReference>
<dbReference type="AlphaFoldDB" id="A0A0K0EE78"/>
<feature type="domain" description="DH" evidence="1">
    <location>
        <begin position="399"/>
        <end position="588"/>
    </location>
</feature>
<dbReference type="GO" id="GO:2000431">
    <property type="term" value="P:regulation of cytokinesis, actomyosin contractile ring assembly"/>
    <property type="evidence" value="ECO:0007669"/>
    <property type="project" value="InterPro"/>
</dbReference>
<name>A0A0K0EE78_STRER</name>
<dbReference type="PANTHER" id="PTHR16777:SF2">
    <property type="entry name" value="PROTEIN ECT2"/>
    <property type="match status" value="1"/>
</dbReference>
<dbReference type="GO" id="GO:0005938">
    <property type="term" value="C:cell cortex"/>
    <property type="evidence" value="ECO:0007669"/>
    <property type="project" value="TreeGrafter"/>
</dbReference>
<dbReference type="SMART" id="SM00292">
    <property type="entry name" value="BRCT"/>
    <property type="match status" value="2"/>
</dbReference>
<evidence type="ECO:0000313" key="4">
    <source>
        <dbReference type="WBParaSite" id="SSTP_0000779000.1"/>
    </source>
</evidence>
<dbReference type="Gene3D" id="1.20.900.10">
    <property type="entry name" value="Dbl homology (DH) domain"/>
    <property type="match status" value="1"/>
</dbReference>
<evidence type="ECO:0000313" key="5">
    <source>
        <dbReference type="WBParaSite" id="TCONS_00009639.p1"/>
    </source>
</evidence>
<evidence type="ECO:0000259" key="1">
    <source>
        <dbReference type="PROSITE" id="PS50010"/>
    </source>
</evidence>
<reference evidence="4" key="1">
    <citation type="submission" date="2015-08" db="UniProtKB">
        <authorList>
            <consortium name="WormBaseParasite"/>
        </authorList>
    </citation>
    <scope>IDENTIFICATION</scope>
</reference>
<dbReference type="SMART" id="SM00325">
    <property type="entry name" value="RhoGEF"/>
    <property type="match status" value="1"/>
</dbReference>
<dbReference type="SUPFAM" id="SSF52113">
    <property type="entry name" value="BRCT domain"/>
    <property type="match status" value="2"/>
</dbReference>
<dbReference type="InterPro" id="IPR035899">
    <property type="entry name" value="DBL_dom_sf"/>
</dbReference>
<evidence type="ECO:0000259" key="2">
    <source>
        <dbReference type="PROSITE" id="PS50172"/>
    </source>
</evidence>
<dbReference type="CDD" id="cd00160">
    <property type="entry name" value="RhoGEF"/>
    <property type="match status" value="1"/>
</dbReference>
<dbReference type="GO" id="GO:0007399">
    <property type="term" value="P:nervous system development"/>
    <property type="evidence" value="ECO:0007669"/>
    <property type="project" value="TreeGrafter"/>
</dbReference>
<dbReference type="GO" id="GO:0005085">
    <property type="term" value="F:guanyl-nucleotide exchange factor activity"/>
    <property type="evidence" value="ECO:0007669"/>
    <property type="project" value="InterPro"/>
</dbReference>
<dbReference type="Gene3D" id="3.40.50.10190">
    <property type="entry name" value="BRCT domain"/>
    <property type="match status" value="3"/>
</dbReference>
<accession>A0A0K0EE78</accession>
<dbReference type="PROSITE" id="PS50010">
    <property type="entry name" value="DH_2"/>
    <property type="match status" value="1"/>
</dbReference>
<dbReference type="InterPro" id="IPR000219">
    <property type="entry name" value="DH_dom"/>
</dbReference>
<dbReference type="GO" id="GO:0005096">
    <property type="term" value="F:GTPase activator activity"/>
    <property type="evidence" value="ECO:0007669"/>
    <property type="project" value="InterPro"/>
</dbReference>
<sequence length="840" mass="95547">MLNCQMYSLRADNFDSVSQYSLYPDNASQIGDDESNIAFGGSGSDQHHTGPVDICVVGHISSSDENLQLLENHFNCRLFFSERGLEYRDNNDIIFYMNDFTTTEFNYFYADGRRIMGPGVVKYHIRTNTQISYPKPNRPKYGYTLHKLRICVKTLNKGETRQAVDYVHFMGGSAKRSYAINDILITKAARGTDYRLAISVGGTIVLPSWLKACWNERDNLNFDPLNKDFLNEHSVPCFAGLRIFLYGFKEEDTHAMIKKIEQYEGTVAETYNEATHAVFIDNKVNFSTLPFMEDGAYNSDIAHVTAEWFWTSISVKCCAHEEAYSAIHRPLTQGITSMSNRKRVAPTTTKLSLSEAKKNVSKSSLDGTFNNSSSSVLSDKMFSEEDLTNPIPAPAKHDKRFLVCKELLETEENYCKCLETMEVDFKKALEDQIACGNELISKSEISQIFSKVNAIFLVHSNILSKLRAYIYHWKSDHLIGKIWADASRDLQKAYCPYINSYDTASDVLKQCIALNDKFQVFLKCVESRPEMKRNTLKDLLIRPVQRLPSVILLLKQILAKTERGNPDVPFLEQALIMMDNVVSASNESRRVTEGFTKTLEICNEIEGLPPDVIASSRLFHSSLECQLVGAFGNFWHKYKKQTIKFFLFNDIFISAKVRSHCQSQNLNNSFATGATLSRQFSFASLKKPSTKPYRFINFLLFPKIREVLHYSDDQCSGIYVLKMRLQLSDEFIVLKPVNDTVPHTNPSSFFNQVCQLITQSSREMRVEEITPHDLDQLYQCNPDETTIIRKAINHVSAAAVVGNQSSKRHSNIRRALSNVSFNLQSSLQRFSSKATLSTIH</sequence>
<dbReference type="GO" id="GO:0000281">
    <property type="term" value="P:mitotic cytokinesis"/>
    <property type="evidence" value="ECO:0007669"/>
    <property type="project" value="TreeGrafter"/>
</dbReference>
<dbReference type="InterPro" id="IPR001331">
    <property type="entry name" value="GDS_CDC24_CS"/>
</dbReference>
<dbReference type="InterPro" id="IPR001357">
    <property type="entry name" value="BRCT_dom"/>
</dbReference>